<feature type="domain" description="HTH gntR-type" evidence="4">
    <location>
        <begin position="32"/>
        <end position="100"/>
    </location>
</feature>
<dbReference type="PANTHER" id="PTHR44846:SF1">
    <property type="entry name" value="MANNOSYL-D-GLYCERATE TRANSPORT_METABOLISM SYSTEM REPRESSOR MNGR-RELATED"/>
    <property type="match status" value="1"/>
</dbReference>
<dbReference type="GO" id="GO:0045892">
    <property type="term" value="P:negative regulation of DNA-templated transcription"/>
    <property type="evidence" value="ECO:0007669"/>
    <property type="project" value="TreeGrafter"/>
</dbReference>
<dbReference type="CDD" id="cd07377">
    <property type="entry name" value="WHTH_GntR"/>
    <property type="match status" value="1"/>
</dbReference>
<dbReference type="InterPro" id="IPR050679">
    <property type="entry name" value="Bact_HTH_transcr_reg"/>
</dbReference>
<name>A0A2T5AXP7_MYCDI</name>
<dbReference type="NCBIfam" id="TIGR02325">
    <property type="entry name" value="C_P_lyase_phnF"/>
    <property type="match status" value="1"/>
</dbReference>
<dbReference type="GO" id="GO:0003700">
    <property type="term" value="F:DNA-binding transcription factor activity"/>
    <property type="evidence" value="ECO:0007669"/>
    <property type="project" value="InterPro"/>
</dbReference>
<keyword evidence="6" id="KW-1185">Reference proteome</keyword>
<dbReference type="Gene3D" id="1.10.10.10">
    <property type="entry name" value="Winged helix-like DNA-binding domain superfamily/Winged helix DNA-binding domain"/>
    <property type="match status" value="1"/>
</dbReference>
<comment type="caution">
    <text evidence="5">The sequence shown here is derived from an EMBL/GenBank/DDBJ whole genome shotgun (WGS) entry which is preliminary data.</text>
</comment>
<accession>A0A2T5AXP7</accession>
<dbReference type="SUPFAM" id="SSF46785">
    <property type="entry name" value="Winged helix' DNA-binding domain"/>
    <property type="match status" value="1"/>
</dbReference>
<dbReference type="Gene3D" id="3.40.1410.10">
    <property type="entry name" value="Chorismate lyase-like"/>
    <property type="match status" value="1"/>
</dbReference>
<dbReference type="InterPro" id="IPR012702">
    <property type="entry name" value="CP_lyase_PhnF"/>
</dbReference>
<evidence type="ECO:0000256" key="3">
    <source>
        <dbReference type="ARBA" id="ARBA00023163"/>
    </source>
</evidence>
<dbReference type="PANTHER" id="PTHR44846">
    <property type="entry name" value="MANNOSYL-D-GLYCERATE TRANSPORT/METABOLISM SYSTEM REPRESSOR MNGR-RELATED"/>
    <property type="match status" value="1"/>
</dbReference>
<dbReference type="SUPFAM" id="SSF64288">
    <property type="entry name" value="Chorismate lyase-like"/>
    <property type="match status" value="1"/>
</dbReference>
<protein>
    <submittedName>
        <fullName evidence="5">GntR family transcriptional regulator</fullName>
    </submittedName>
</protein>
<dbReference type="InterPro" id="IPR028978">
    <property type="entry name" value="Chorismate_lyase_/UTRA_dom_sf"/>
</dbReference>
<proteinExistence type="predicted"/>
<dbReference type="SMART" id="SM00345">
    <property type="entry name" value="HTH_GNTR"/>
    <property type="match status" value="1"/>
</dbReference>
<keyword evidence="3" id="KW-0804">Transcription</keyword>
<organism evidence="5 6">
    <name type="scientific">Mycoplana dimorpha</name>
    <dbReference type="NCBI Taxonomy" id="28320"/>
    <lineage>
        <taxon>Bacteria</taxon>
        <taxon>Pseudomonadati</taxon>
        <taxon>Pseudomonadota</taxon>
        <taxon>Alphaproteobacteria</taxon>
        <taxon>Hyphomicrobiales</taxon>
        <taxon>Rhizobiaceae</taxon>
        <taxon>Mycoplana</taxon>
    </lineage>
</organism>
<dbReference type="Pfam" id="PF00392">
    <property type="entry name" value="GntR"/>
    <property type="match status" value="1"/>
</dbReference>
<dbReference type="Proteomes" id="UP000241247">
    <property type="component" value="Unassembled WGS sequence"/>
</dbReference>
<dbReference type="RefSeq" id="WP_108004531.1">
    <property type="nucleotide sequence ID" value="NZ_JBHEEX010000012.1"/>
</dbReference>
<keyword evidence="1" id="KW-0805">Transcription regulation</keyword>
<dbReference type="PROSITE" id="PS50949">
    <property type="entry name" value="HTH_GNTR"/>
    <property type="match status" value="1"/>
</dbReference>
<gene>
    <name evidence="5" type="ORF">C7449_10968</name>
</gene>
<dbReference type="OrthoDB" id="9812645at2"/>
<dbReference type="InterPro" id="IPR036388">
    <property type="entry name" value="WH-like_DNA-bd_sf"/>
</dbReference>
<evidence type="ECO:0000256" key="2">
    <source>
        <dbReference type="ARBA" id="ARBA00023125"/>
    </source>
</evidence>
<reference evidence="5 6" key="1">
    <citation type="submission" date="2018-04" db="EMBL/GenBank/DDBJ databases">
        <title>Genomic Encyclopedia of Type Strains, Phase IV (KMG-IV): sequencing the most valuable type-strain genomes for metagenomic binning, comparative biology and taxonomic classification.</title>
        <authorList>
            <person name="Goeker M."/>
        </authorList>
    </citation>
    <scope>NUCLEOTIDE SEQUENCE [LARGE SCALE GENOMIC DNA]</scope>
    <source>
        <strain evidence="5 6">DSM 7138</strain>
    </source>
</reference>
<dbReference type="Pfam" id="PF07702">
    <property type="entry name" value="UTRA"/>
    <property type="match status" value="1"/>
</dbReference>
<evidence type="ECO:0000259" key="4">
    <source>
        <dbReference type="PROSITE" id="PS50949"/>
    </source>
</evidence>
<dbReference type="AlphaFoldDB" id="A0A2T5AXP7"/>
<sequence>MKTTTGPSPGPDKGASLLAGFEDVVVRPRRDMPIWRQIYAHILGLIESDFLTAGSQLPGENHMAEKLGVTRITLRRALQELQREGHLTARKGVGIFVRSLPSVFTVRDDRPFLENFNGGGKEVVTQTLVLCRETVTSDAARRLSLAADAEIIRLCRIRSADGHPLYVNTKLFPASRFPDFESVYRRQQSVTDVFRAHGIIKYHRHETRVSGGFAAPDEADMLKLTPGTPVFRVNALNHDERSQPIEWTLGCWPLTSVEFVF</sequence>
<dbReference type="PRINTS" id="PR00035">
    <property type="entry name" value="HTHGNTR"/>
</dbReference>
<dbReference type="InterPro" id="IPR011663">
    <property type="entry name" value="UTRA"/>
</dbReference>
<dbReference type="EMBL" id="PZZZ01000009">
    <property type="protein sequence ID" value="PTM91464.1"/>
    <property type="molecule type" value="Genomic_DNA"/>
</dbReference>
<dbReference type="SMART" id="SM00866">
    <property type="entry name" value="UTRA"/>
    <property type="match status" value="1"/>
</dbReference>
<evidence type="ECO:0000256" key="1">
    <source>
        <dbReference type="ARBA" id="ARBA00023015"/>
    </source>
</evidence>
<evidence type="ECO:0000313" key="5">
    <source>
        <dbReference type="EMBL" id="PTM91464.1"/>
    </source>
</evidence>
<dbReference type="InterPro" id="IPR000524">
    <property type="entry name" value="Tscrpt_reg_HTH_GntR"/>
</dbReference>
<dbReference type="InterPro" id="IPR036390">
    <property type="entry name" value="WH_DNA-bd_sf"/>
</dbReference>
<keyword evidence="2" id="KW-0238">DNA-binding</keyword>
<evidence type="ECO:0000313" key="6">
    <source>
        <dbReference type="Proteomes" id="UP000241247"/>
    </source>
</evidence>
<dbReference type="GO" id="GO:0003677">
    <property type="term" value="F:DNA binding"/>
    <property type="evidence" value="ECO:0007669"/>
    <property type="project" value="UniProtKB-KW"/>
</dbReference>